<keyword evidence="2" id="KW-0240">DNA-directed RNA polymerase</keyword>
<comment type="caution">
    <text evidence="11">The sequence shown here is derived from an EMBL/GenBank/DDBJ whole genome shotgun (WGS) entry which is preliminary data.</text>
</comment>
<dbReference type="Gene3D" id="1.10.10.60">
    <property type="entry name" value="Homeodomain-like"/>
    <property type="match status" value="1"/>
</dbReference>
<dbReference type="AlphaFoldDB" id="A0A150F811"/>
<dbReference type="InterPro" id="IPR000394">
    <property type="entry name" value="RNA_pol_sigma_54"/>
</dbReference>
<dbReference type="GO" id="GO:0001216">
    <property type="term" value="F:DNA-binding transcription activator activity"/>
    <property type="evidence" value="ECO:0007669"/>
    <property type="project" value="InterPro"/>
</dbReference>
<keyword evidence="4" id="KW-0548">Nucleotidyltransferase</keyword>
<dbReference type="PRINTS" id="PR00045">
    <property type="entry name" value="SIGMA54FCT"/>
</dbReference>
<evidence type="ECO:0000256" key="4">
    <source>
        <dbReference type="ARBA" id="ARBA00022695"/>
    </source>
</evidence>
<dbReference type="InterPro" id="IPR007634">
    <property type="entry name" value="RNA_pol_sigma_54_DNA-bd"/>
</dbReference>
<dbReference type="InterPro" id="IPR038709">
    <property type="entry name" value="RpoN_core-bd_sf"/>
</dbReference>
<accession>A0A150F811</accession>
<comment type="similarity">
    <text evidence="1">Belongs to the sigma-54 factor family.</text>
</comment>
<sequence length="435" mass="49708">MDIKLQQTQILKPQLTQELKQAITLLGYNSAELAEYIDELSLENPLIERKETDTPPLSYHKINKNRMKAQDGRQQISHTRKTLQDTLKQQSLDIKLSKNEEKIFNYLIHSLDSNGYLQEDIQAAADHVSATAEETEAVLGKLQSLEPAGIGARSLQECIILQLRRLPERNEQAERIVGDYFELFARKKWKALTLKTGISLMDIQDISDMITALDPRPGLRYAHEEPGFYVEPDIFITVKNGSIKAQLNSRSFPDIQLHANYQPLLSSGCRDTEAYLSAKYQEWRWLRRALTQRKQTITRIISVLTERQRSFFLTGRSGMKPLTLREVAETLELHESTISRAIKGKYVQTPYGLYDMKTFFSAKAESSGDGDASNYAVKAHLEALISAEDKTKPLSDQKLADMLFGQYDIRVSRRTVAKYRDQMNIPPSSARKRYS</sequence>
<dbReference type="Pfam" id="PF00309">
    <property type="entry name" value="Sigma54_AID"/>
    <property type="match status" value="1"/>
</dbReference>
<dbReference type="RefSeq" id="WP_061521693.1">
    <property type="nucleotide sequence ID" value="NZ_JARLZY010000011.1"/>
</dbReference>
<keyword evidence="8" id="KW-0804">Transcription</keyword>
<dbReference type="Proteomes" id="UP000075430">
    <property type="component" value="Unassembled WGS sequence"/>
</dbReference>
<dbReference type="PROSITE" id="PS00717">
    <property type="entry name" value="SIGMA54_1"/>
    <property type="match status" value="1"/>
</dbReference>
<dbReference type="PANTHER" id="PTHR32248">
    <property type="entry name" value="RNA POLYMERASE SIGMA-54 FACTOR"/>
    <property type="match status" value="1"/>
</dbReference>
<dbReference type="PIRSF" id="PIRSF000774">
    <property type="entry name" value="RpoN"/>
    <property type="match status" value="1"/>
</dbReference>
<evidence type="ECO:0000256" key="2">
    <source>
        <dbReference type="ARBA" id="ARBA00022478"/>
    </source>
</evidence>
<keyword evidence="6" id="KW-0731">Sigma factor</keyword>
<evidence type="ECO:0000256" key="3">
    <source>
        <dbReference type="ARBA" id="ARBA00022679"/>
    </source>
</evidence>
<evidence type="ECO:0000313" key="11">
    <source>
        <dbReference type="EMBL" id="KXZ20209.1"/>
    </source>
</evidence>
<dbReference type="NCBIfam" id="TIGR02395">
    <property type="entry name" value="rpoN_sigma"/>
    <property type="match status" value="1"/>
</dbReference>
<dbReference type="Gene3D" id="1.10.10.1330">
    <property type="entry name" value="RNA polymerase sigma-54 factor, core-binding domain"/>
    <property type="match status" value="1"/>
</dbReference>
<evidence type="ECO:0000313" key="12">
    <source>
        <dbReference type="Proteomes" id="UP000075430"/>
    </source>
</evidence>
<dbReference type="GO" id="GO:0016779">
    <property type="term" value="F:nucleotidyltransferase activity"/>
    <property type="evidence" value="ECO:0007669"/>
    <property type="project" value="UniProtKB-KW"/>
</dbReference>
<name>A0A150F811_9BACI</name>
<feature type="domain" description="RNA polymerase sigma factor 54 DNA-binding" evidence="9">
    <location>
        <begin position="274"/>
        <end position="433"/>
    </location>
</feature>
<dbReference type="STRING" id="1793963.AXI58_15300"/>
<evidence type="ECO:0000259" key="10">
    <source>
        <dbReference type="Pfam" id="PF04963"/>
    </source>
</evidence>
<evidence type="ECO:0000256" key="5">
    <source>
        <dbReference type="ARBA" id="ARBA00023015"/>
    </source>
</evidence>
<proteinExistence type="inferred from homology"/>
<protein>
    <submittedName>
        <fullName evidence="11">RNA polymerase sigma-54 factor</fullName>
    </submittedName>
</protein>
<dbReference type="EMBL" id="LSBA01000014">
    <property type="protein sequence ID" value="KXZ20209.1"/>
    <property type="molecule type" value="Genomic_DNA"/>
</dbReference>
<dbReference type="PROSITE" id="PS00718">
    <property type="entry name" value="SIGMA54_2"/>
    <property type="match status" value="1"/>
</dbReference>
<organism evidence="11 12">
    <name type="scientific">Bacillus nakamurai</name>
    <dbReference type="NCBI Taxonomy" id="1793963"/>
    <lineage>
        <taxon>Bacteria</taxon>
        <taxon>Bacillati</taxon>
        <taxon>Bacillota</taxon>
        <taxon>Bacilli</taxon>
        <taxon>Bacillales</taxon>
        <taxon>Bacillaceae</taxon>
        <taxon>Bacillus</taxon>
    </lineage>
</organism>
<evidence type="ECO:0000256" key="1">
    <source>
        <dbReference type="ARBA" id="ARBA00008798"/>
    </source>
</evidence>
<keyword evidence="7" id="KW-0238">DNA-binding</keyword>
<dbReference type="GO" id="GO:0006352">
    <property type="term" value="P:DNA-templated transcription initiation"/>
    <property type="evidence" value="ECO:0007669"/>
    <property type="project" value="InterPro"/>
</dbReference>
<dbReference type="PROSITE" id="PS50044">
    <property type="entry name" value="SIGMA54_3"/>
    <property type="match status" value="1"/>
</dbReference>
<evidence type="ECO:0000259" key="9">
    <source>
        <dbReference type="Pfam" id="PF04552"/>
    </source>
</evidence>
<gene>
    <name evidence="11" type="ORF">AXI58_15300</name>
</gene>
<dbReference type="PANTHER" id="PTHR32248:SF4">
    <property type="entry name" value="RNA POLYMERASE SIGMA-54 FACTOR"/>
    <property type="match status" value="1"/>
</dbReference>
<dbReference type="GO" id="GO:0000428">
    <property type="term" value="C:DNA-directed RNA polymerase complex"/>
    <property type="evidence" value="ECO:0007669"/>
    <property type="project" value="UniProtKB-KW"/>
</dbReference>
<feature type="domain" description="RNA polymerase sigma factor 54 core-binding" evidence="10">
    <location>
        <begin position="75"/>
        <end position="261"/>
    </location>
</feature>
<keyword evidence="12" id="KW-1185">Reference proteome</keyword>
<dbReference type="Pfam" id="PF04963">
    <property type="entry name" value="Sigma54_CBD"/>
    <property type="match status" value="1"/>
</dbReference>
<dbReference type="InterPro" id="IPR007046">
    <property type="entry name" value="RNA_pol_sigma_54_core-bd"/>
</dbReference>
<evidence type="ECO:0000256" key="8">
    <source>
        <dbReference type="ARBA" id="ARBA00023163"/>
    </source>
</evidence>
<dbReference type="GO" id="GO:0016987">
    <property type="term" value="F:sigma factor activity"/>
    <property type="evidence" value="ECO:0007669"/>
    <property type="project" value="UniProtKB-KW"/>
</dbReference>
<dbReference type="GO" id="GO:0003677">
    <property type="term" value="F:DNA binding"/>
    <property type="evidence" value="ECO:0007669"/>
    <property type="project" value="UniProtKB-KW"/>
</dbReference>
<keyword evidence="5" id="KW-0805">Transcription regulation</keyword>
<evidence type="ECO:0000256" key="6">
    <source>
        <dbReference type="ARBA" id="ARBA00023082"/>
    </source>
</evidence>
<keyword evidence="3" id="KW-0808">Transferase</keyword>
<evidence type="ECO:0000256" key="7">
    <source>
        <dbReference type="ARBA" id="ARBA00023125"/>
    </source>
</evidence>
<reference evidence="12" key="1">
    <citation type="submission" date="2016-02" db="EMBL/GenBank/DDBJ databases">
        <authorList>
            <person name="Dunlap C."/>
        </authorList>
    </citation>
    <scope>NUCLEOTIDE SEQUENCE [LARGE SCALE GENOMIC DNA]</scope>
    <source>
        <strain evidence="12">NRRL B-41092</strain>
    </source>
</reference>
<dbReference type="Pfam" id="PF04552">
    <property type="entry name" value="Sigma54_DBD"/>
    <property type="match status" value="1"/>
</dbReference>